<dbReference type="GO" id="GO:0005886">
    <property type="term" value="C:plasma membrane"/>
    <property type="evidence" value="ECO:0007669"/>
    <property type="project" value="TreeGrafter"/>
</dbReference>
<dbReference type="SMART" id="SM00408">
    <property type="entry name" value="IGc2"/>
    <property type="match status" value="3"/>
</dbReference>
<keyword evidence="1" id="KW-0677">Repeat</keyword>
<protein>
    <submittedName>
        <fullName evidence="7">Lachesin</fullName>
    </submittedName>
</protein>
<dbReference type="GO" id="GO:0007156">
    <property type="term" value="P:homophilic cell adhesion via plasma membrane adhesion molecules"/>
    <property type="evidence" value="ECO:0007669"/>
    <property type="project" value="TreeGrafter"/>
</dbReference>
<feature type="transmembrane region" description="Helical" evidence="4">
    <location>
        <begin position="482"/>
        <end position="500"/>
    </location>
</feature>
<dbReference type="CDD" id="cd00063">
    <property type="entry name" value="FN3"/>
    <property type="match status" value="1"/>
</dbReference>
<evidence type="ECO:0000259" key="6">
    <source>
        <dbReference type="PROSITE" id="PS50853"/>
    </source>
</evidence>
<dbReference type="Pfam" id="PF07679">
    <property type="entry name" value="I-set"/>
    <property type="match status" value="1"/>
</dbReference>
<keyword evidence="2" id="KW-0393">Immunoglobulin domain</keyword>
<dbReference type="GO" id="GO:0030424">
    <property type="term" value="C:axon"/>
    <property type="evidence" value="ECO:0007669"/>
    <property type="project" value="TreeGrafter"/>
</dbReference>
<keyword evidence="4" id="KW-0472">Membrane</keyword>
<evidence type="ECO:0000256" key="1">
    <source>
        <dbReference type="ARBA" id="ARBA00022737"/>
    </source>
</evidence>
<dbReference type="PANTHER" id="PTHR45080">
    <property type="entry name" value="CONTACTIN 5"/>
    <property type="match status" value="1"/>
</dbReference>
<dbReference type="FunFam" id="2.60.40.10:FF:000877">
    <property type="entry name" value="CLUMA_CG002357, isoform A"/>
    <property type="match status" value="1"/>
</dbReference>
<dbReference type="SUPFAM" id="SSF48726">
    <property type="entry name" value="Immunoglobulin"/>
    <property type="match status" value="3"/>
</dbReference>
<dbReference type="GO" id="GO:0043025">
    <property type="term" value="C:neuronal cell body"/>
    <property type="evidence" value="ECO:0007669"/>
    <property type="project" value="TreeGrafter"/>
</dbReference>
<dbReference type="GO" id="GO:0008046">
    <property type="term" value="F:axon guidance receptor activity"/>
    <property type="evidence" value="ECO:0007669"/>
    <property type="project" value="TreeGrafter"/>
</dbReference>
<dbReference type="InterPro" id="IPR013098">
    <property type="entry name" value="Ig_I-set"/>
</dbReference>
<proteinExistence type="predicted"/>
<feature type="compositionally biased region" description="Polar residues" evidence="3">
    <location>
        <begin position="372"/>
        <end position="386"/>
    </location>
</feature>
<dbReference type="Gene3D" id="2.60.40.10">
    <property type="entry name" value="Immunoglobulins"/>
    <property type="match status" value="4"/>
</dbReference>
<dbReference type="SUPFAM" id="SSF49265">
    <property type="entry name" value="Fibronectin type III"/>
    <property type="match status" value="1"/>
</dbReference>
<feature type="domain" description="Ig-like" evidence="5">
    <location>
        <begin position="144"/>
        <end position="228"/>
    </location>
</feature>
<dbReference type="InterPro" id="IPR036116">
    <property type="entry name" value="FN3_sf"/>
</dbReference>
<dbReference type="Pfam" id="PF13927">
    <property type="entry name" value="Ig_3"/>
    <property type="match status" value="1"/>
</dbReference>
<dbReference type="Pfam" id="PF07686">
    <property type="entry name" value="V-set"/>
    <property type="match status" value="1"/>
</dbReference>
<evidence type="ECO:0000259" key="5">
    <source>
        <dbReference type="PROSITE" id="PS50835"/>
    </source>
</evidence>
<dbReference type="InterPro" id="IPR003961">
    <property type="entry name" value="FN3_dom"/>
</dbReference>
<sequence length="501" mass="55899">MSSVSNKSTFSFVSIEMVFILIYSISVVKGFPKILGGSGFSINAAEETRFLTSPREFRVVLTDTVVLPCEVLNPENFVLAWKRGIAILTAGSTKVTPDKRIQLVEGYNLQITDLQTTDAGSYQCQIGTLEPKEITHTLEILVPPRIIYVSGAGKVEVKKGYSVTLECKADGNPVPNITWTRKNNNLPGGEYSFTGNSLTVRHTNRHSAGIYLCTASNMVGSSAAASIALHVLYLPEIEVERTWVHSGEGYEAQLVCIVHAEPHADVVWHRETMRLETTERRIMETRGSRHTLMIRKVVASDFGNYSCEATNPMGKHRAYLELSGKPNPAIFRSHPQGRLPNSYNITWSVSSYTPLEEFKIKYRKIPGGNDPSPMSNQLTPVTNSQHQNRRLARKDNITYGHIYGHHKEWNDVILPAAPSDAYNQQMSYLIRGLDPGAQYEAQVQAKNRFGWNKMSEKFSFTTRGVEDIRDMSITAAANSCPLVWTGSALCFFLCFIVCFIS</sequence>
<dbReference type="EMBL" id="HBUF01559025">
    <property type="protein sequence ID" value="CAG6761404.1"/>
    <property type="molecule type" value="Transcribed_RNA"/>
</dbReference>
<evidence type="ECO:0000256" key="4">
    <source>
        <dbReference type="SAM" id="Phobius"/>
    </source>
</evidence>
<feature type="domain" description="Ig-like" evidence="5">
    <location>
        <begin position="32"/>
        <end position="135"/>
    </location>
</feature>
<feature type="transmembrane region" description="Helical" evidence="4">
    <location>
        <begin position="12"/>
        <end position="31"/>
    </location>
</feature>
<evidence type="ECO:0000256" key="2">
    <source>
        <dbReference type="ARBA" id="ARBA00023319"/>
    </source>
</evidence>
<dbReference type="SMART" id="SM00409">
    <property type="entry name" value="IG"/>
    <property type="match status" value="3"/>
</dbReference>
<dbReference type="PROSITE" id="PS50853">
    <property type="entry name" value="FN3"/>
    <property type="match status" value="1"/>
</dbReference>
<feature type="domain" description="Fibronectin type-III" evidence="6">
    <location>
        <begin position="372"/>
        <end position="465"/>
    </location>
</feature>
<keyword evidence="4" id="KW-1133">Transmembrane helix</keyword>
<dbReference type="EMBL" id="HBUF01214056">
    <property type="protein sequence ID" value="CAG6666395.1"/>
    <property type="molecule type" value="Transcribed_RNA"/>
</dbReference>
<dbReference type="InterPro" id="IPR007110">
    <property type="entry name" value="Ig-like_dom"/>
</dbReference>
<dbReference type="EMBL" id="HBUF01214055">
    <property type="protein sequence ID" value="CAG6666394.1"/>
    <property type="molecule type" value="Transcribed_RNA"/>
</dbReference>
<dbReference type="InterPro" id="IPR003599">
    <property type="entry name" value="Ig_sub"/>
</dbReference>
<dbReference type="AlphaFoldDB" id="A0A8D8WQ98"/>
<reference evidence="7" key="1">
    <citation type="submission" date="2021-05" db="EMBL/GenBank/DDBJ databases">
        <authorList>
            <person name="Alioto T."/>
            <person name="Alioto T."/>
            <person name="Gomez Garrido J."/>
        </authorList>
    </citation>
    <scope>NUCLEOTIDE SEQUENCE</scope>
</reference>
<dbReference type="GO" id="GO:0050808">
    <property type="term" value="P:synapse organization"/>
    <property type="evidence" value="ECO:0007669"/>
    <property type="project" value="TreeGrafter"/>
</dbReference>
<feature type="domain" description="Ig-like" evidence="5">
    <location>
        <begin position="235"/>
        <end position="323"/>
    </location>
</feature>
<dbReference type="PROSITE" id="PS50835">
    <property type="entry name" value="IG_LIKE"/>
    <property type="match status" value="3"/>
</dbReference>
<evidence type="ECO:0000313" key="7">
    <source>
        <dbReference type="EMBL" id="CAG6666394.1"/>
    </source>
</evidence>
<dbReference type="EMBL" id="HBUF01559024">
    <property type="protein sequence ID" value="CAG6761403.1"/>
    <property type="molecule type" value="Transcribed_RNA"/>
</dbReference>
<dbReference type="InterPro" id="IPR050958">
    <property type="entry name" value="Cell_Adh-Cytoskel_Orgn"/>
</dbReference>
<dbReference type="SMART" id="SM00060">
    <property type="entry name" value="FN3"/>
    <property type="match status" value="1"/>
</dbReference>
<dbReference type="InterPro" id="IPR036179">
    <property type="entry name" value="Ig-like_dom_sf"/>
</dbReference>
<dbReference type="CDD" id="cd00096">
    <property type="entry name" value="Ig"/>
    <property type="match status" value="1"/>
</dbReference>
<feature type="region of interest" description="Disordered" evidence="3">
    <location>
        <begin position="368"/>
        <end position="388"/>
    </location>
</feature>
<dbReference type="InterPro" id="IPR013106">
    <property type="entry name" value="Ig_V-set"/>
</dbReference>
<dbReference type="FunFam" id="2.60.40.10:FF:001233">
    <property type="entry name" value="Uncharacterized protein, isoform B"/>
    <property type="match status" value="1"/>
</dbReference>
<dbReference type="PANTHER" id="PTHR45080:SF33">
    <property type="entry name" value="IG-LIKE DOMAIN-CONTAINING PROTEIN"/>
    <property type="match status" value="1"/>
</dbReference>
<accession>A0A8D8WQ98</accession>
<dbReference type="InterPro" id="IPR013783">
    <property type="entry name" value="Ig-like_fold"/>
</dbReference>
<keyword evidence="4" id="KW-0812">Transmembrane</keyword>
<organism evidence="7">
    <name type="scientific">Cacopsylla melanoneura</name>
    <dbReference type="NCBI Taxonomy" id="428564"/>
    <lineage>
        <taxon>Eukaryota</taxon>
        <taxon>Metazoa</taxon>
        <taxon>Ecdysozoa</taxon>
        <taxon>Arthropoda</taxon>
        <taxon>Hexapoda</taxon>
        <taxon>Insecta</taxon>
        <taxon>Pterygota</taxon>
        <taxon>Neoptera</taxon>
        <taxon>Paraneoptera</taxon>
        <taxon>Hemiptera</taxon>
        <taxon>Sternorrhyncha</taxon>
        <taxon>Psylloidea</taxon>
        <taxon>Psyllidae</taxon>
        <taxon>Psyllinae</taxon>
        <taxon>Cacopsylla</taxon>
    </lineage>
</organism>
<name>A0A8D8WQ98_9HEMI</name>
<dbReference type="EMBL" id="HBUF01559023">
    <property type="protein sequence ID" value="CAG6761402.1"/>
    <property type="molecule type" value="Transcribed_RNA"/>
</dbReference>
<evidence type="ECO:0000256" key="3">
    <source>
        <dbReference type="SAM" id="MobiDB-lite"/>
    </source>
</evidence>
<dbReference type="InterPro" id="IPR003598">
    <property type="entry name" value="Ig_sub2"/>
</dbReference>